<evidence type="ECO:0000313" key="3">
    <source>
        <dbReference type="EMBL" id="CAF1472975.1"/>
    </source>
</evidence>
<sequence>MNVYNSSNNSNEEDADLTMINHSFLYGQNDEPMSTCLPVLRRLQQTNQSPSNTQAAISKPINNRSNTNFKNDHKFADSNLIESAEQIEQILEYYRKELKQESNTQLDCDRQLITRLTDFIRPIYSSNQKKMKDLDILFDDISVLHDKRFFDEKEQNEQLHTKIRHLKKSMVSPTNDDDDSRNSLMTNLYRINSIVDYERWMEMEEDSRKLQNLVQTQRDQIDKLIELLSQQETINNENQTLTVNELPPTTRESLNDITKRCSLCNFEFPLTYTEEQIINHFEKCLTTTSMEARNMTPGAKQLECPYCNKKLETMDDMIYLDHVAKCCNGLADLLAE</sequence>
<proteinExistence type="predicted"/>
<feature type="region of interest" description="Disordered" evidence="1">
    <location>
        <begin position="47"/>
        <end position="70"/>
    </location>
</feature>
<comment type="caution">
    <text evidence="2">The sequence shown here is derived from an EMBL/GenBank/DDBJ whole genome shotgun (WGS) entry which is preliminary data.</text>
</comment>
<keyword evidence="4" id="KW-1185">Reference proteome</keyword>
<dbReference type="EMBL" id="CAJNOM010000501">
    <property type="protein sequence ID" value="CAF1472975.1"/>
    <property type="molecule type" value="Genomic_DNA"/>
</dbReference>
<evidence type="ECO:0000313" key="2">
    <source>
        <dbReference type="EMBL" id="CAF0891045.1"/>
    </source>
</evidence>
<feature type="compositionally biased region" description="Polar residues" evidence="1">
    <location>
        <begin position="47"/>
        <end position="69"/>
    </location>
</feature>
<evidence type="ECO:0000256" key="1">
    <source>
        <dbReference type="SAM" id="MobiDB-lite"/>
    </source>
</evidence>
<evidence type="ECO:0000313" key="5">
    <source>
        <dbReference type="Proteomes" id="UP000663877"/>
    </source>
</evidence>
<dbReference type="Proteomes" id="UP000663832">
    <property type="component" value="Unassembled WGS sequence"/>
</dbReference>
<name>A0A813YZ31_9BILA</name>
<dbReference type="AlphaFoldDB" id="A0A813YZ31"/>
<gene>
    <name evidence="2" type="ORF">BJG266_LOCUS9952</name>
    <name evidence="3" type="ORF">QVE165_LOCUS41725</name>
</gene>
<organism evidence="2 5">
    <name type="scientific">Adineta steineri</name>
    <dbReference type="NCBI Taxonomy" id="433720"/>
    <lineage>
        <taxon>Eukaryota</taxon>
        <taxon>Metazoa</taxon>
        <taxon>Spiralia</taxon>
        <taxon>Gnathifera</taxon>
        <taxon>Rotifera</taxon>
        <taxon>Eurotatoria</taxon>
        <taxon>Bdelloidea</taxon>
        <taxon>Adinetida</taxon>
        <taxon>Adinetidae</taxon>
        <taxon>Adineta</taxon>
    </lineage>
</organism>
<dbReference type="OrthoDB" id="9999657at2759"/>
<dbReference type="EMBL" id="CAJNOI010000033">
    <property type="protein sequence ID" value="CAF0891045.1"/>
    <property type="molecule type" value="Genomic_DNA"/>
</dbReference>
<evidence type="ECO:0000313" key="4">
    <source>
        <dbReference type="Proteomes" id="UP000663832"/>
    </source>
</evidence>
<reference evidence="2" key="1">
    <citation type="submission" date="2021-02" db="EMBL/GenBank/DDBJ databases">
        <authorList>
            <person name="Nowell W R."/>
        </authorList>
    </citation>
    <scope>NUCLEOTIDE SEQUENCE</scope>
</reference>
<protein>
    <submittedName>
        <fullName evidence="2">Uncharacterized protein</fullName>
    </submittedName>
</protein>
<accession>A0A813YZ31</accession>
<dbReference type="Proteomes" id="UP000663877">
    <property type="component" value="Unassembled WGS sequence"/>
</dbReference>